<evidence type="ECO:0000259" key="2">
    <source>
        <dbReference type="SMART" id="SM00813"/>
    </source>
</evidence>
<dbReference type="SUPFAM" id="SSF51011">
    <property type="entry name" value="Glycosyl hydrolase domain"/>
    <property type="match status" value="1"/>
</dbReference>
<evidence type="ECO:0000313" key="4">
    <source>
        <dbReference type="Proteomes" id="UP001610446"/>
    </source>
</evidence>
<protein>
    <submittedName>
        <fullName evidence="3">Alpha-L-arabinofuranosidase</fullName>
    </submittedName>
</protein>
<name>A0ABR4INS4_9EURO</name>
<gene>
    <name evidence="3" type="ORF">BJY01DRAFT_255056</name>
</gene>
<dbReference type="SMART" id="SM00813">
    <property type="entry name" value="Alpha-L-AF_C"/>
    <property type="match status" value="1"/>
</dbReference>
<dbReference type="InterPro" id="IPR010720">
    <property type="entry name" value="Alpha-L-AF_C"/>
</dbReference>
<dbReference type="InterPro" id="IPR013780">
    <property type="entry name" value="Glyco_hydro_b"/>
</dbReference>
<dbReference type="PANTHER" id="PTHR43576:SF3">
    <property type="entry name" value="ALPHA-L-ARABINOFURANOSIDASE C"/>
    <property type="match status" value="1"/>
</dbReference>
<dbReference type="Gene3D" id="2.60.40.1180">
    <property type="entry name" value="Golgi alpha-mannosidase II"/>
    <property type="match status" value="1"/>
</dbReference>
<dbReference type="PANTHER" id="PTHR43576">
    <property type="entry name" value="ALPHA-L-ARABINOFURANOSIDASE C-RELATED"/>
    <property type="match status" value="1"/>
</dbReference>
<reference evidence="3 4" key="1">
    <citation type="submission" date="2024-07" db="EMBL/GenBank/DDBJ databases">
        <title>Section-level genome sequencing and comparative genomics of Aspergillus sections Usti and Cavernicolus.</title>
        <authorList>
            <consortium name="Lawrence Berkeley National Laboratory"/>
            <person name="Nybo J.L."/>
            <person name="Vesth T.C."/>
            <person name="Theobald S."/>
            <person name="Frisvad J.C."/>
            <person name="Larsen T.O."/>
            <person name="Kjaerboelling I."/>
            <person name="Rothschild-Mancinelli K."/>
            <person name="Lyhne E.K."/>
            <person name="Kogle M.E."/>
            <person name="Barry K."/>
            <person name="Clum A."/>
            <person name="Na H."/>
            <person name="Ledsgaard L."/>
            <person name="Lin J."/>
            <person name="Lipzen A."/>
            <person name="Kuo A."/>
            <person name="Riley R."/>
            <person name="Mondo S."/>
            <person name="Labutti K."/>
            <person name="Haridas S."/>
            <person name="Pangalinan J."/>
            <person name="Salamov A.A."/>
            <person name="Simmons B.A."/>
            <person name="Magnuson J.K."/>
            <person name="Chen J."/>
            <person name="Drula E."/>
            <person name="Henrissat B."/>
            <person name="Wiebenga A."/>
            <person name="Lubbers R.J."/>
            <person name="Gomes A.C."/>
            <person name="Makela M.R."/>
            <person name="Stajich J."/>
            <person name="Grigoriev I.V."/>
            <person name="Mortensen U.H."/>
            <person name="De Vries R.P."/>
            <person name="Baker S.E."/>
            <person name="Andersen M.R."/>
        </authorList>
    </citation>
    <scope>NUCLEOTIDE SEQUENCE [LARGE SCALE GENOMIC DNA]</scope>
    <source>
        <strain evidence="3 4">CBS 123904</strain>
    </source>
</reference>
<keyword evidence="4" id="KW-1185">Reference proteome</keyword>
<accession>A0ABR4INS4</accession>
<evidence type="ECO:0000256" key="1">
    <source>
        <dbReference type="ARBA" id="ARBA00037415"/>
    </source>
</evidence>
<feature type="domain" description="Alpha-L-arabinofuranosidase C-terminal" evidence="2">
    <location>
        <begin position="1"/>
        <end position="150"/>
    </location>
</feature>
<comment type="caution">
    <text evidence="3">The sequence shown here is derived from an EMBL/GenBank/DDBJ whole genome shotgun (WGS) entry which is preliminary data.</text>
</comment>
<comment type="function">
    <text evidence="1">Alpha-L-arabinofuranosidase involved in the degradation of arabinoxylan, a major component of plant hemicellulose. Acts only on small linear 1,5-alpha-linked L-arabinofuranosyl oligosaccharides.</text>
</comment>
<dbReference type="Pfam" id="PF06964">
    <property type="entry name" value="Alpha-L-AF_C"/>
    <property type="match status" value="1"/>
</dbReference>
<dbReference type="Proteomes" id="UP001610446">
    <property type="component" value="Unassembled WGS sequence"/>
</dbReference>
<organism evidence="3 4">
    <name type="scientific">Aspergillus pseudoustus</name>
    <dbReference type="NCBI Taxonomy" id="1810923"/>
    <lineage>
        <taxon>Eukaryota</taxon>
        <taxon>Fungi</taxon>
        <taxon>Dikarya</taxon>
        <taxon>Ascomycota</taxon>
        <taxon>Pezizomycotina</taxon>
        <taxon>Eurotiomycetes</taxon>
        <taxon>Eurotiomycetidae</taxon>
        <taxon>Eurotiales</taxon>
        <taxon>Aspergillaceae</taxon>
        <taxon>Aspergillus</taxon>
        <taxon>Aspergillus subgen. Nidulantes</taxon>
    </lineage>
</organism>
<sequence length="160" mass="17930">MATVAQSVNVISPLITSPRGLWKQTSYWPLLLFSRYMRGRTVATHVCCGVYSGETSPKWVQSTCKVPFLDVSASLDGEWMNLAVVNVDEARSYTTELRGIQTDEEMQVFVVGGDSNFLSDVNIEGKETVGIRESRWKAGANADFTFQKHSFTLLRWKVTP</sequence>
<proteinExistence type="predicted"/>
<evidence type="ECO:0000313" key="3">
    <source>
        <dbReference type="EMBL" id="KAL2829331.1"/>
    </source>
</evidence>
<dbReference type="EMBL" id="JBFXLU010000337">
    <property type="protein sequence ID" value="KAL2829331.1"/>
    <property type="molecule type" value="Genomic_DNA"/>
</dbReference>